<organism evidence="1">
    <name type="scientific">Cyprideis torosa</name>
    <dbReference type="NCBI Taxonomy" id="163714"/>
    <lineage>
        <taxon>Eukaryota</taxon>
        <taxon>Metazoa</taxon>
        <taxon>Ecdysozoa</taxon>
        <taxon>Arthropoda</taxon>
        <taxon>Crustacea</taxon>
        <taxon>Oligostraca</taxon>
        <taxon>Ostracoda</taxon>
        <taxon>Podocopa</taxon>
        <taxon>Podocopida</taxon>
        <taxon>Cytherocopina</taxon>
        <taxon>Cytheroidea</taxon>
        <taxon>Cytherideidae</taxon>
        <taxon>Cyprideis</taxon>
    </lineage>
</organism>
<dbReference type="OrthoDB" id="536399at2759"/>
<proteinExistence type="predicted"/>
<accession>A0A7R8ZW54</accession>
<protein>
    <submittedName>
        <fullName evidence="1">Uncharacterized protein</fullName>
    </submittedName>
</protein>
<evidence type="ECO:0000313" key="1">
    <source>
        <dbReference type="EMBL" id="CAD7236654.1"/>
    </source>
</evidence>
<sequence length="74" mass="8223">MSCGHPCPLTCHPGPCPSAEGCRKRVNLRCPCRRIKQAAICCEAMQQGKGQLPQLKCDQTCLELKRKNGKEQVR</sequence>
<feature type="non-terminal residue" evidence="1">
    <location>
        <position position="74"/>
    </location>
</feature>
<name>A0A7R8ZW54_9CRUS</name>
<reference evidence="1" key="1">
    <citation type="submission" date="2020-11" db="EMBL/GenBank/DDBJ databases">
        <authorList>
            <person name="Tran Van P."/>
        </authorList>
    </citation>
    <scope>NUCLEOTIDE SEQUENCE</scope>
</reference>
<dbReference type="AlphaFoldDB" id="A0A7R8ZW54"/>
<dbReference type="EMBL" id="OB680855">
    <property type="protein sequence ID" value="CAD7236654.1"/>
    <property type="molecule type" value="Genomic_DNA"/>
</dbReference>
<gene>
    <name evidence="1" type="ORF">CTOB1V02_LOCUS14469</name>
</gene>